<evidence type="ECO:0000313" key="5">
    <source>
        <dbReference type="EMBL" id="MFM0641138.1"/>
    </source>
</evidence>
<accession>A0ABW9E1F6</accession>
<keyword evidence="6" id="KW-1185">Reference proteome</keyword>
<keyword evidence="2" id="KW-0808">Transferase</keyword>
<evidence type="ECO:0000256" key="1">
    <source>
        <dbReference type="ARBA" id="ARBA00001947"/>
    </source>
</evidence>
<sequence>MNKPVVITCALNGIFTDPQQFNVPVTPEQMAREARGAYDAGASCMHIHFRRQEDGKGHLPSWDPELASEINQAIREACPGVILNQTTGIIGPDIDGPLSCIHAIKPEIAACNAGSLNYLKVKTDGTWAWPPLMFDNPVKKIQSFLEMMEETGSVPEFECFDVGIVRCVDMYARAGLFKSRANYNFVMGVESGMPAHLDLLPILIGLLRPDSNWQVTAIGRSNIWALHRRTAELGGQLRTGLEDTFYLPDGERATSNAYLIEAMANIAREAGREIASPREARKILGVRAEASSPV</sequence>
<comment type="cofactor">
    <cofactor evidence="1">
        <name>Zn(2+)</name>
        <dbReference type="ChEBI" id="CHEBI:29105"/>
    </cofactor>
</comment>
<dbReference type="Proteomes" id="UP001629432">
    <property type="component" value="Unassembled WGS sequence"/>
</dbReference>
<dbReference type="PANTHER" id="PTHR37418:SF2">
    <property type="entry name" value="3-KETO-5-AMINOHEXANOATE CLEAVAGE ENZYME"/>
    <property type="match status" value="1"/>
</dbReference>
<keyword evidence="3" id="KW-0479">Metal-binding</keyword>
<organism evidence="5 6">
    <name type="scientific">Paraburkholderia metrosideri</name>
    <dbReference type="NCBI Taxonomy" id="580937"/>
    <lineage>
        <taxon>Bacteria</taxon>
        <taxon>Pseudomonadati</taxon>
        <taxon>Pseudomonadota</taxon>
        <taxon>Betaproteobacteria</taxon>
        <taxon>Burkholderiales</taxon>
        <taxon>Burkholderiaceae</taxon>
        <taxon>Paraburkholderia</taxon>
    </lineage>
</organism>
<dbReference type="RefSeq" id="WP_408237691.1">
    <property type="nucleotide sequence ID" value="NZ_JAQQCF010000036.1"/>
</dbReference>
<proteinExistence type="predicted"/>
<protein>
    <submittedName>
        <fullName evidence="5">3-keto-5-aminohexanoate cleavage protein</fullName>
    </submittedName>
</protein>
<gene>
    <name evidence="5" type="ORF">PQQ63_31020</name>
</gene>
<dbReference type="PANTHER" id="PTHR37418">
    <property type="entry name" value="3-KETO-5-AMINOHEXANOATE CLEAVAGE ENZYME-RELATED"/>
    <property type="match status" value="1"/>
</dbReference>
<dbReference type="InterPro" id="IPR008567">
    <property type="entry name" value="BKACE"/>
</dbReference>
<keyword evidence="4" id="KW-0862">Zinc</keyword>
<evidence type="ECO:0000256" key="2">
    <source>
        <dbReference type="ARBA" id="ARBA00022679"/>
    </source>
</evidence>
<comment type="caution">
    <text evidence="5">The sequence shown here is derived from an EMBL/GenBank/DDBJ whole genome shotgun (WGS) entry which is preliminary data.</text>
</comment>
<dbReference type="Pfam" id="PF05853">
    <property type="entry name" value="BKACE"/>
    <property type="match status" value="1"/>
</dbReference>
<dbReference type="InterPro" id="IPR013785">
    <property type="entry name" value="Aldolase_TIM"/>
</dbReference>
<evidence type="ECO:0000256" key="4">
    <source>
        <dbReference type="ARBA" id="ARBA00022833"/>
    </source>
</evidence>
<name>A0ABW9E1F6_9BURK</name>
<evidence type="ECO:0000313" key="6">
    <source>
        <dbReference type="Proteomes" id="UP001629432"/>
    </source>
</evidence>
<evidence type="ECO:0000256" key="3">
    <source>
        <dbReference type="ARBA" id="ARBA00022723"/>
    </source>
</evidence>
<reference evidence="5 6" key="1">
    <citation type="journal article" date="2024" name="Chem. Sci.">
        <title>Discovery of megapolipeptins by genome mining of a Burkholderiales bacteria collection.</title>
        <authorList>
            <person name="Paulo B.S."/>
            <person name="Recchia M.J.J."/>
            <person name="Lee S."/>
            <person name="Fergusson C.H."/>
            <person name="Romanowski S.B."/>
            <person name="Hernandez A."/>
            <person name="Krull N."/>
            <person name="Liu D.Y."/>
            <person name="Cavanagh H."/>
            <person name="Bos A."/>
            <person name="Gray C.A."/>
            <person name="Murphy B.T."/>
            <person name="Linington R.G."/>
            <person name="Eustaquio A.S."/>
        </authorList>
    </citation>
    <scope>NUCLEOTIDE SEQUENCE [LARGE SCALE GENOMIC DNA]</scope>
    <source>
        <strain evidence="5 6">RL17-338-BIC-A</strain>
    </source>
</reference>
<dbReference type="Gene3D" id="3.20.20.70">
    <property type="entry name" value="Aldolase class I"/>
    <property type="match status" value="1"/>
</dbReference>
<dbReference type="EMBL" id="JAQQCF010000036">
    <property type="protein sequence ID" value="MFM0641138.1"/>
    <property type="molecule type" value="Genomic_DNA"/>
</dbReference>